<dbReference type="SUPFAM" id="SSF54862">
    <property type="entry name" value="4Fe-4S ferredoxins"/>
    <property type="match status" value="1"/>
</dbReference>
<keyword evidence="4" id="KW-0812">Transmembrane</keyword>
<dbReference type="InterPro" id="IPR017896">
    <property type="entry name" value="4Fe4S_Fe-S-bd"/>
</dbReference>
<feature type="transmembrane region" description="Helical" evidence="4">
    <location>
        <begin position="415"/>
        <end position="436"/>
    </location>
</feature>
<organism evidence="6 7">
    <name type="scientific">Shewanella surugensis</name>
    <dbReference type="NCBI Taxonomy" id="212020"/>
    <lineage>
        <taxon>Bacteria</taxon>
        <taxon>Pseudomonadati</taxon>
        <taxon>Pseudomonadota</taxon>
        <taxon>Gammaproteobacteria</taxon>
        <taxon>Alteromonadales</taxon>
        <taxon>Shewanellaceae</taxon>
        <taxon>Shewanella</taxon>
    </lineage>
</organism>
<protein>
    <submittedName>
        <fullName evidence="6">NosR/NirI family protein</fullName>
    </submittedName>
</protein>
<evidence type="ECO:0000256" key="1">
    <source>
        <dbReference type="ARBA" id="ARBA00004236"/>
    </source>
</evidence>
<evidence type="ECO:0000313" key="7">
    <source>
        <dbReference type="Proteomes" id="UP001203423"/>
    </source>
</evidence>
<dbReference type="PIRSF" id="PIRSF036354">
    <property type="entry name" value="NosR"/>
    <property type="match status" value="1"/>
</dbReference>
<reference evidence="6 7" key="1">
    <citation type="submission" date="2022-01" db="EMBL/GenBank/DDBJ databases">
        <title>Whole genome-based taxonomy of the Shewanellaceae.</title>
        <authorList>
            <person name="Martin-Rodriguez A.J."/>
        </authorList>
    </citation>
    <scope>NUCLEOTIDE SEQUENCE [LARGE SCALE GENOMIC DNA]</scope>
    <source>
        <strain evidence="6 7">DSM 17177</strain>
    </source>
</reference>
<dbReference type="PANTHER" id="PTHR30224">
    <property type="entry name" value="ELECTRON TRANSPORT PROTEIN"/>
    <property type="match status" value="1"/>
</dbReference>
<comment type="subcellular location">
    <subcellularLocation>
        <location evidence="1">Cell membrane</location>
    </subcellularLocation>
</comment>
<accession>A0ABT0L7V0</accession>
<dbReference type="InterPro" id="IPR011399">
    <property type="entry name" value="NosR"/>
</dbReference>
<dbReference type="RefSeq" id="WP_248939009.1">
    <property type="nucleotide sequence ID" value="NZ_JAKIKS010000010.1"/>
</dbReference>
<evidence type="ECO:0000256" key="3">
    <source>
        <dbReference type="ARBA" id="ARBA00023136"/>
    </source>
</evidence>
<evidence type="ECO:0000259" key="5">
    <source>
        <dbReference type="SMART" id="SM00900"/>
    </source>
</evidence>
<evidence type="ECO:0000313" key="6">
    <source>
        <dbReference type="EMBL" id="MCL1123725.1"/>
    </source>
</evidence>
<feature type="transmembrane region" description="Helical" evidence="4">
    <location>
        <begin position="549"/>
        <end position="569"/>
    </location>
</feature>
<dbReference type="PANTHER" id="PTHR30224:SF4">
    <property type="entry name" value="ELECTRON TRANSPORT PROTEIN YCCM-RELATED"/>
    <property type="match status" value="1"/>
</dbReference>
<name>A0ABT0L7V0_9GAMM</name>
<comment type="caution">
    <text evidence="6">The sequence shown here is derived from an EMBL/GenBank/DDBJ whole genome shotgun (WGS) entry which is preliminary data.</text>
</comment>
<feature type="transmembrane region" description="Helical" evidence="4">
    <location>
        <begin position="448"/>
        <end position="474"/>
    </location>
</feature>
<sequence length="706" mass="80376">MLNKYQVLLKLHLSIIFFFIWMQPSYAVFVAPAKAPLPIIKLLFPTATKISSKQGEVPVRTVYHNHNILAYVFETNDIESIPAYSGKPVNVLVAISPKGKYIAAKVLEYHEPILLVGIPAIKLSEFTQQYVGLSIKDNLSIGESKNKDNVVIDGLSGATVTVMVMNESITRAAIKVAISLGLIDKSKSAGQSLASIKKDLFKNEDWQSLVHDGSIQQLYLNRKEVDTAFVGTLAEDDNKTEYSEEEIFSDIYFTLLDVPTIGRNLLGDDSYQRLVGSLKEGEHLLGVFGNGYSFKGSAYVRGGIFDRIQLHQRGKNISFRDVDQERIMDLYVKGAPKFSEMSAFKIKKSYEFNPGDDWQLSLLIRRQTGPIESVLTRFQADYKVLPQYLNIVPYVKEDEILSLTEQVWENNTVEVTLLLGLIFILFLVLFLQDILVRYPRFFNPFRHVFLIFTVVCIGWMWRGQLSIVNVFTFLQSLMTHFSWDLFLLDPVIFILWCAAAVTGLLWGRGVYCGWLCPFGALQELVNVFGRHIKLPQVEFPFAVHERLWAIKYLILLVLFGLSLDSLAVAEQFAEIEPFKTTFLLKFNRQWPFVVWAAFLILLNLVHRKAFCRYLCPLGAALSVSTNIKLFDWLKRRPECGTPCKTCAKECEIQAIEPSGAINTRECHYCLDCQVTYFDDTKCPPLKKRAYKKQHNKPQVIPTTTVV</sequence>
<dbReference type="Proteomes" id="UP001203423">
    <property type="component" value="Unassembled WGS sequence"/>
</dbReference>
<proteinExistence type="predicted"/>
<dbReference type="NCBIfam" id="NF046105">
    <property type="entry name" value="TransRegNosR"/>
    <property type="match status" value="1"/>
</dbReference>
<keyword evidence="7" id="KW-1185">Reference proteome</keyword>
<evidence type="ECO:0000256" key="4">
    <source>
        <dbReference type="SAM" id="Phobius"/>
    </source>
</evidence>
<dbReference type="InterPro" id="IPR007329">
    <property type="entry name" value="FMN-bd"/>
</dbReference>
<keyword evidence="2" id="KW-1003">Cell membrane</keyword>
<dbReference type="SMART" id="SM00900">
    <property type="entry name" value="FMN_bind"/>
    <property type="match status" value="1"/>
</dbReference>
<feature type="transmembrane region" description="Helical" evidence="4">
    <location>
        <begin position="486"/>
        <end position="506"/>
    </location>
</feature>
<dbReference type="Pfam" id="PF12801">
    <property type="entry name" value="Fer4_5"/>
    <property type="match status" value="2"/>
</dbReference>
<gene>
    <name evidence="6" type="ORF">L2764_04285</name>
</gene>
<dbReference type="Pfam" id="PF04205">
    <property type="entry name" value="FMN_bind"/>
    <property type="match status" value="1"/>
</dbReference>
<evidence type="ECO:0000256" key="2">
    <source>
        <dbReference type="ARBA" id="ARBA00022475"/>
    </source>
</evidence>
<dbReference type="InterPro" id="IPR052378">
    <property type="entry name" value="NosR_regulator"/>
</dbReference>
<keyword evidence="4" id="KW-1133">Transmembrane helix</keyword>
<feature type="domain" description="FMN-binding" evidence="5">
    <location>
        <begin position="83"/>
        <end position="176"/>
    </location>
</feature>
<feature type="transmembrane region" description="Helical" evidence="4">
    <location>
        <begin position="589"/>
        <end position="605"/>
    </location>
</feature>
<keyword evidence="3 4" id="KW-0472">Membrane</keyword>
<dbReference type="EMBL" id="JAKIKS010000010">
    <property type="protein sequence ID" value="MCL1123725.1"/>
    <property type="molecule type" value="Genomic_DNA"/>
</dbReference>